<proteinExistence type="inferred from homology"/>
<dbReference type="PANTHER" id="PTHR43841:SF3">
    <property type="entry name" value="(3R)-HYDROXYACYL-ACP DEHYDRATASE SUBUNIT HADB"/>
    <property type="match status" value="1"/>
</dbReference>
<evidence type="ECO:0000256" key="1">
    <source>
        <dbReference type="ARBA" id="ARBA00005254"/>
    </source>
</evidence>
<evidence type="ECO:0000259" key="2">
    <source>
        <dbReference type="Pfam" id="PF01575"/>
    </source>
</evidence>
<dbReference type="eggNOG" id="COG2030">
    <property type="taxonomic scope" value="Bacteria"/>
</dbReference>
<dbReference type="GO" id="GO:0006633">
    <property type="term" value="P:fatty acid biosynthetic process"/>
    <property type="evidence" value="ECO:0007669"/>
    <property type="project" value="InterPro"/>
</dbReference>
<dbReference type="PRINTS" id="PR01483">
    <property type="entry name" value="FASYNTHASE"/>
</dbReference>
<dbReference type="OrthoDB" id="9800237at2"/>
<feature type="domain" description="MaoC-like" evidence="2">
    <location>
        <begin position="17"/>
        <end position="104"/>
    </location>
</feature>
<name>A0A1H6WDC7_9MICO</name>
<dbReference type="AlphaFoldDB" id="A0A1H6WDC7"/>
<dbReference type="PANTHER" id="PTHR43841">
    <property type="entry name" value="3-HYDROXYACYL-THIOESTER DEHYDRATASE HTDX-RELATED"/>
    <property type="match status" value="1"/>
</dbReference>
<dbReference type="Gene3D" id="3.10.129.10">
    <property type="entry name" value="Hotdog Thioesterase"/>
    <property type="match status" value="1"/>
</dbReference>
<dbReference type="InterPro" id="IPR002539">
    <property type="entry name" value="MaoC-like_dom"/>
</dbReference>
<evidence type="ECO:0000313" key="3">
    <source>
        <dbReference type="EMBL" id="SEJ14873.1"/>
    </source>
</evidence>
<sequence length="143" mass="14922">MSADNGPAFEGLEVGQVVAERQVVLTRDSLVRYAGASGDFNPIHYNDAFAESVGLPGVIAHGMLTLGIAASVVEEWAGPGNVVDLQTRFARPIPVPAMGEAVVAFTAKVGALDTEARFARIDILVEFDGQKILAKAQAVVACA</sequence>
<dbReference type="InterPro" id="IPR003965">
    <property type="entry name" value="Fatty_acid_synthase"/>
</dbReference>
<evidence type="ECO:0000313" key="4">
    <source>
        <dbReference type="Proteomes" id="UP000183315"/>
    </source>
</evidence>
<organism evidence="3 4">
    <name type="scientific">Demequina mangrovi</name>
    <dbReference type="NCBI Taxonomy" id="1043493"/>
    <lineage>
        <taxon>Bacteria</taxon>
        <taxon>Bacillati</taxon>
        <taxon>Actinomycetota</taxon>
        <taxon>Actinomycetes</taxon>
        <taxon>Micrococcales</taxon>
        <taxon>Demequinaceae</taxon>
        <taxon>Demequina</taxon>
    </lineage>
</organism>
<gene>
    <name evidence="3" type="ORF">SAMN05421637_0953</name>
</gene>
<dbReference type="GO" id="GO:0004312">
    <property type="term" value="F:fatty acid synthase activity"/>
    <property type="evidence" value="ECO:0007669"/>
    <property type="project" value="InterPro"/>
</dbReference>
<dbReference type="Proteomes" id="UP000183315">
    <property type="component" value="Unassembled WGS sequence"/>
</dbReference>
<reference evidence="4" key="1">
    <citation type="submission" date="2016-10" db="EMBL/GenBank/DDBJ databases">
        <authorList>
            <person name="Varghese N."/>
        </authorList>
    </citation>
    <scope>NUCLEOTIDE SEQUENCE [LARGE SCALE GENOMIC DNA]</scope>
    <source>
        <strain evidence="4">DSM 24868</strain>
    </source>
</reference>
<dbReference type="STRING" id="1043493.SAMN05421637_0953"/>
<dbReference type="Pfam" id="PF01575">
    <property type="entry name" value="MaoC_dehydratas"/>
    <property type="match status" value="1"/>
</dbReference>
<protein>
    <submittedName>
        <fullName evidence="3">MaoC like domain-containing protein</fullName>
    </submittedName>
</protein>
<dbReference type="EMBL" id="FNZI01000002">
    <property type="protein sequence ID" value="SEJ14873.1"/>
    <property type="molecule type" value="Genomic_DNA"/>
</dbReference>
<dbReference type="InterPro" id="IPR029069">
    <property type="entry name" value="HotDog_dom_sf"/>
</dbReference>
<dbReference type="GO" id="GO:0005835">
    <property type="term" value="C:fatty acid synthase complex"/>
    <property type="evidence" value="ECO:0007669"/>
    <property type="project" value="InterPro"/>
</dbReference>
<accession>A0A1H6WDC7</accession>
<dbReference type="SUPFAM" id="SSF54637">
    <property type="entry name" value="Thioesterase/thiol ester dehydrase-isomerase"/>
    <property type="match status" value="1"/>
</dbReference>
<keyword evidence="4" id="KW-1185">Reference proteome</keyword>
<dbReference type="RefSeq" id="WP_042213230.1">
    <property type="nucleotide sequence ID" value="NZ_BBLU01000003.1"/>
</dbReference>
<comment type="similarity">
    <text evidence="1">Belongs to the enoyl-CoA hydratase/isomerase family.</text>
</comment>